<evidence type="ECO:0000313" key="7">
    <source>
        <dbReference type="EMBL" id="ADQ78292.1"/>
    </source>
</evidence>
<dbReference type="PANTHER" id="PTHR43734">
    <property type="entry name" value="PHYTOENE DESATURASE"/>
    <property type="match status" value="1"/>
</dbReference>
<protein>
    <submittedName>
        <fullName evidence="7">Phytoene desaturase</fullName>
    </submittedName>
</protein>
<keyword evidence="3 5" id="KW-0125">Carotenoid biosynthesis</keyword>
<dbReference type="GO" id="GO:0016491">
    <property type="term" value="F:oxidoreductase activity"/>
    <property type="evidence" value="ECO:0007669"/>
    <property type="project" value="UniProtKB-KW"/>
</dbReference>
<dbReference type="NCBIfam" id="TIGR02734">
    <property type="entry name" value="crtI_fam"/>
    <property type="match status" value="1"/>
</dbReference>
<dbReference type="InterPro" id="IPR036188">
    <property type="entry name" value="FAD/NAD-bd_sf"/>
</dbReference>
<accession>E4T0D3</accession>
<dbReference type="STRING" id="694427.Palpr_0130"/>
<keyword evidence="8" id="KW-1185">Reference proteome</keyword>
<dbReference type="PANTHER" id="PTHR43734:SF1">
    <property type="entry name" value="PHYTOENE DESATURASE"/>
    <property type="match status" value="1"/>
</dbReference>
<evidence type="ECO:0000256" key="1">
    <source>
        <dbReference type="ARBA" id="ARBA00004829"/>
    </source>
</evidence>
<name>E4T0D3_PALPW</name>
<keyword evidence="4 5" id="KW-0560">Oxidoreductase</keyword>
<evidence type="ECO:0000256" key="4">
    <source>
        <dbReference type="ARBA" id="ARBA00023002"/>
    </source>
</evidence>
<comment type="pathway">
    <text evidence="1 5">Carotenoid biosynthesis.</text>
</comment>
<evidence type="ECO:0000259" key="6">
    <source>
        <dbReference type="Pfam" id="PF01593"/>
    </source>
</evidence>
<dbReference type="InterPro" id="IPR014105">
    <property type="entry name" value="Carotenoid/retinoid_OxRdtase"/>
</dbReference>
<dbReference type="KEGG" id="ppn:Palpr_0130"/>
<dbReference type="HOGENOM" id="CLU_019722_2_1_10"/>
<dbReference type="Pfam" id="PF01593">
    <property type="entry name" value="Amino_oxidase"/>
    <property type="match status" value="1"/>
</dbReference>
<dbReference type="GO" id="GO:0016117">
    <property type="term" value="P:carotenoid biosynthetic process"/>
    <property type="evidence" value="ECO:0007669"/>
    <property type="project" value="UniProtKB-KW"/>
</dbReference>
<organism evidence="7 8">
    <name type="scientific">Paludibacter propionicigenes (strain DSM 17365 / JCM 13257 / WB4)</name>
    <dbReference type="NCBI Taxonomy" id="694427"/>
    <lineage>
        <taxon>Bacteria</taxon>
        <taxon>Pseudomonadati</taxon>
        <taxon>Bacteroidota</taxon>
        <taxon>Bacteroidia</taxon>
        <taxon>Bacteroidales</taxon>
        <taxon>Paludibacteraceae</taxon>
        <taxon>Paludibacter</taxon>
    </lineage>
</organism>
<dbReference type="Proteomes" id="UP000008718">
    <property type="component" value="Chromosome"/>
</dbReference>
<dbReference type="Gene3D" id="3.50.50.60">
    <property type="entry name" value="FAD/NAD(P)-binding domain"/>
    <property type="match status" value="2"/>
</dbReference>
<gene>
    <name evidence="7" type="ordered locus">Palpr_0130</name>
</gene>
<dbReference type="RefSeq" id="WP_013443661.1">
    <property type="nucleotide sequence ID" value="NC_014734.1"/>
</dbReference>
<comment type="similarity">
    <text evidence="2 5">Belongs to the carotenoid/retinoid oxidoreductase family.</text>
</comment>
<dbReference type="AlphaFoldDB" id="E4T0D3"/>
<dbReference type="eggNOG" id="COG1233">
    <property type="taxonomic scope" value="Bacteria"/>
</dbReference>
<dbReference type="InterPro" id="IPR002937">
    <property type="entry name" value="Amino_oxidase"/>
</dbReference>
<reference key="1">
    <citation type="submission" date="2010-11" db="EMBL/GenBank/DDBJ databases">
        <title>The complete genome of Paludibacter propionicigenes DSM 17365.</title>
        <authorList>
            <consortium name="US DOE Joint Genome Institute (JGI-PGF)"/>
            <person name="Lucas S."/>
            <person name="Copeland A."/>
            <person name="Lapidus A."/>
            <person name="Bruce D."/>
            <person name="Goodwin L."/>
            <person name="Pitluck S."/>
            <person name="Kyrpides N."/>
            <person name="Mavromatis K."/>
            <person name="Ivanova N."/>
            <person name="Munk A.C."/>
            <person name="Brettin T."/>
            <person name="Detter J.C."/>
            <person name="Han C."/>
            <person name="Tapia R."/>
            <person name="Land M."/>
            <person name="Hauser L."/>
            <person name="Markowitz V."/>
            <person name="Cheng J.-F."/>
            <person name="Hugenholtz P."/>
            <person name="Woyke T."/>
            <person name="Wu D."/>
            <person name="Gronow S."/>
            <person name="Wellnitz S."/>
            <person name="Brambilla E."/>
            <person name="Klenk H.-P."/>
            <person name="Eisen J.A."/>
        </authorList>
    </citation>
    <scope>NUCLEOTIDE SEQUENCE</scope>
    <source>
        <strain>WB4</strain>
    </source>
</reference>
<evidence type="ECO:0000313" key="8">
    <source>
        <dbReference type="Proteomes" id="UP000008718"/>
    </source>
</evidence>
<reference evidence="7 8" key="2">
    <citation type="journal article" date="2011" name="Stand. Genomic Sci.">
        <title>Complete genome sequence of Paludibacter propionicigenes type strain (WB4).</title>
        <authorList>
            <person name="Gronow S."/>
            <person name="Munk C."/>
            <person name="Lapidus A."/>
            <person name="Nolan M."/>
            <person name="Lucas S."/>
            <person name="Hammon N."/>
            <person name="Deshpande S."/>
            <person name="Cheng J.F."/>
            <person name="Tapia R."/>
            <person name="Han C."/>
            <person name="Goodwin L."/>
            <person name="Pitluck S."/>
            <person name="Liolios K."/>
            <person name="Ivanova N."/>
            <person name="Mavromatis K."/>
            <person name="Mikhailova N."/>
            <person name="Pati A."/>
            <person name="Chen A."/>
            <person name="Palaniappan K."/>
            <person name="Land M."/>
            <person name="Hauser L."/>
            <person name="Chang Y.J."/>
            <person name="Jeffries C.D."/>
            <person name="Brambilla E."/>
            <person name="Rohde M."/>
            <person name="Goker M."/>
            <person name="Detter J.C."/>
            <person name="Woyke T."/>
            <person name="Bristow J."/>
            <person name="Eisen J.A."/>
            <person name="Markowitz V."/>
            <person name="Hugenholtz P."/>
            <person name="Kyrpides N.C."/>
            <person name="Klenk H.P."/>
        </authorList>
    </citation>
    <scope>NUCLEOTIDE SEQUENCE [LARGE SCALE GENOMIC DNA]</scope>
    <source>
        <strain evidence="8">DSM 17365 / JCM 13257 / WB4</strain>
    </source>
</reference>
<sequence length="478" mass="54687">MAQKGFAVEVYEKNANPGGRCGQMLQAGHRFDLGATILLMPSLYREIFSALGMDMDKELETTSLEPVYKLFFSDGSDFAFTRKPERMKSQLEAIEPGSNAHYERYIKEGYGFFHQSMDGLLNRNFYHMFQFINMKSVWLLIKLKTWIKHTDYIKRFFKDRRLQMAFTFQNIYVGQNPYKQPAFFSMLPAAEITEGALFPQSGMHKVVTKLLEKALPLGVKFHYKKPVAKIIVSGNKTNGIQLENGKIINADLVIANADLPYVYSELLPDKKVAARLKKKEYSCSAIVFHWGMDKIYPQLDHHSIFLNDPYKQGMEKIFDEKSLSDNPSFYIHAPTRTDKSAAPENEDTLSIIVPAPQLAGNLEQDWQKLKQTAREGVIRRLKEAGMTDIEEHIKFETCYLPKTWESYCNVTNGSVFGSLSHIIFQMGYFRPHNNHKKYKNLYFVGGSTHPGNGVPLVLLSAKLTSERILKNEKSTPNP</sequence>
<evidence type="ECO:0000256" key="2">
    <source>
        <dbReference type="ARBA" id="ARBA00006046"/>
    </source>
</evidence>
<evidence type="ECO:0000256" key="5">
    <source>
        <dbReference type="RuleBase" id="RU362075"/>
    </source>
</evidence>
<proteinExistence type="inferred from homology"/>
<dbReference type="EMBL" id="CP002345">
    <property type="protein sequence ID" value="ADQ78292.1"/>
    <property type="molecule type" value="Genomic_DNA"/>
</dbReference>
<evidence type="ECO:0000256" key="3">
    <source>
        <dbReference type="ARBA" id="ARBA00022746"/>
    </source>
</evidence>
<feature type="domain" description="Amine oxidase" evidence="6">
    <location>
        <begin position="2"/>
        <end position="469"/>
    </location>
</feature>
<dbReference type="OrthoDB" id="9774675at2"/>
<dbReference type="SUPFAM" id="SSF51905">
    <property type="entry name" value="FAD/NAD(P)-binding domain"/>
    <property type="match status" value="1"/>
</dbReference>